<comment type="caution">
    <text evidence="1">The sequence shown here is derived from an EMBL/GenBank/DDBJ whole genome shotgun (WGS) entry which is preliminary data.</text>
</comment>
<dbReference type="Proteomes" id="UP000003294">
    <property type="component" value="Unassembled WGS sequence"/>
</dbReference>
<accession>D0W194</accession>
<proteinExistence type="predicted"/>
<gene>
    <name evidence="1" type="ORF">NEICINOT_03413</name>
</gene>
<reference evidence="1 2" key="1">
    <citation type="submission" date="2009-10" db="EMBL/GenBank/DDBJ databases">
        <authorList>
            <person name="Weinstock G."/>
            <person name="Sodergren E."/>
            <person name="Clifton S."/>
            <person name="Fulton L."/>
            <person name="Fulton B."/>
            <person name="Courtney L."/>
            <person name="Fronick C."/>
            <person name="Harrison M."/>
            <person name="Strong C."/>
            <person name="Farmer C."/>
            <person name="Delahaunty K."/>
            <person name="Markovic C."/>
            <person name="Hall O."/>
            <person name="Minx P."/>
            <person name="Tomlinson C."/>
            <person name="Mitreva M."/>
            <person name="Nelson J."/>
            <person name="Hou S."/>
            <person name="Wollam A."/>
            <person name="Pepin K.H."/>
            <person name="Johnson M."/>
            <person name="Bhonagiri V."/>
            <person name="Nash W.E."/>
            <person name="Warren W."/>
            <person name="Chinwalla A."/>
            <person name="Mardis E.R."/>
            <person name="Wilson R.K."/>
        </authorList>
    </citation>
    <scope>NUCLEOTIDE SEQUENCE [LARGE SCALE GENOMIC DNA]</scope>
    <source>
        <strain evidence="1 2">ATCC 14685</strain>
    </source>
</reference>
<name>D0W194_NEICI</name>
<organism evidence="1 2">
    <name type="scientific">Neisseria cinerea ATCC 14685</name>
    <dbReference type="NCBI Taxonomy" id="546262"/>
    <lineage>
        <taxon>Bacteria</taxon>
        <taxon>Pseudomonadati</taxon>
        <taxon>Pseudomonadota</taxon>
        <taxon>Betaproteobacteria</taxon>
        <taxon>Neisseriales</taxon>
        <taxon>Neisseriaceae</taxon>
        <taxon>Neisseria</taxon>
    </lineage>
</organism>
<evidence type="ECO:0000313" key="1">
    <source>
        <dbReference type="EMBL" id="EEZ72482.1"/>
    </source>
</evidence>
<dbReference type="AlphaFoldDB" id="D0W194"/>
<dbReference type="STRING" id="546262.NEICINOT_03413"/>
<protein>
    <submittedName>
        <fullName evidence="1">Uncharacterized protein</fullName>
    </submittedName>
</protein>
<dbReference type="EMBL" id="ACDY02000002">
    <property type="protein sequence ID" value="EEZ72482.1"/>
    <property type="molecule type" value="Genomic_DNA"/>
</dbReference>
<evidence type="ECO:0000313" key="2">
    <source>
        <dbReference type="Proteomes" id="UP000003294"/>
    </source>
</evidence>
<sequence length="48" mass="5450">MTANNPLHCLHANQSFRRHQIIAIVLKLPFASISKTFLHHDLSDSQTP</sequence>